<organism evidence="4">
    <name type="scientific">viral metagenome</name>
    <dbReference type="NCBI Taxonomy" id="1070528"/>
    <lineage>
        <taxon>unclassified sequences</taxon>
        <taxon>metagenomes</taxon>
        <taxon>organismal metagenomes</taxon>
    </lineage>
</organism>
<feature type="domain" description="CCHC-type" evidence="2">
    <location>
        <begin position="5"/>
        <end position="18"/>
    </location>
</feature>
<accession>A0A6C0M1C3</accession>
<dbReference type="GO" id="GO:0008270">
    <property type="term" value="F:zinc ion binding"/>
    <property type="evidence" value="ECO:0007669"/>
    <property type="project" value="InterPro"/>
</dbReference>
<keyword evidence="1" id="KW-0378">Hydrolase</keyword>
<dbReference type="PROSITE" id="PS00893">
    <property type="entry name" value="NUDIX_BOX"/>
    <property type="match status" value="1"/>
</dbReference>
<dbReference type="Pfam" id="PF00293">
    <property type="entry name" value="NUDIX"/>
    <property type="match status" value="1"/>
</dbReference>
<evidence type="ECO:0000259" key="3">
    <source>
        <dbReference type="PROSITE" id="PS51462"/>
    </source>
</evidence>
<dbReference type="PROSITE" id="PS51462">
    <property type="entry name" value="NUDIX"/>
    <property type="match status" value="1"/>
</dbReference>
<evidence type="ECO:0000313" key="4">
    <source>
        <dbReference type="EMBL" id="QHU36440.1"/>
    </source>
</evidence>
<sequence>MAMYCNNCGEKGHVFRTCGEPVLSCGIILLDTTRLPASFTTACLLMIRRKDSMSFAEILRGKYDPENLSYLETLVTNMTQSEQAMLKTLTFEEIWKQSWGEDHMTAEFTQARDKFNSVDMEALIRKCPSPYPEPEWGFPKGRRIRAETDVECAIREFNEETNIPREAYTLLRNVVLEETFTGLNGIEYRHVYFVGLLNQGGMIDLTQRFTYMQRREISGIGWKTLNQCSAFVRPHHLERQKMLNTLKTIVETYESE</sequence>
<dbReference type="Gene3D" id="3.90.79.10">
    <property type="entry name" value="Nucleoside Triphosphate Pyrophosphohydrolase"/>
    <property type="match status" value="1"/>
</dbReference>
<dbReference type="EMBL" id="MN740639">
    <property type="protein sequence ID" value="QHU36440.1"/>
    <property type="molecule type" value="Genomic_DNA"/>
</dbReference>
<dbReference type="SUPFAM" id="SSF55811">
    <property type="entry name" value="Nudix"/>
    <property type="match status" value="1"/>
</dbReference>
<dbReference type="PROSITE" id="PS50158">
    <property type="entry name" value="ZF_CCHC"/>
    <property type="match status" value="1"/>
</dbReference>
<dbReference type="GO" id="GO:0016787">
    <property type="term" value="F:hydrolase activity"/>
    <property type="evidence" value="ECO:0007669"/>
    <property type="project" value="UniProtKB-KW"/>
</dbReference>
<reference evidence="4" key="1">
    <citation type="journal article" date="2020" name="Nature">
        <title>Giant virus diversity and host interactions through global metagenomics.</title>
        <authorList>
            <person name="Schulz F."/>
            <person name="Roux S."/>
            <person name="Paez-Espino D."/>
            <person name="Jungbluth S."/>
            <person name="Walsh D.A."/>
            <person name="Denef V.J."/>
            <person name="McMahon K.D."/>
            <person name="Konstantinidis K.T."/>
            <person name="Eloe-Fadrosh E.A."/>
            <person name="Kyrpides N.C."/>
            <person name="Woyke T."/>
        </authorList>
    </citation>
    <scope>NUCLEOTIDE SEQUENCE</scope>
    <source>
        <strain evidence="4">GVMAG-S-1035231-58</strain>
    </source>
</reference>
<dbReference type="InterPro" id="IPR000086">
    <property type="entry name" value="NUDIX_hydrolase_dom"/>
</dbReference>
<protein>
    <recommendedName>
        <fullName evidence="5">Nudix hydrolase domain-containing protein</fullName>
    </recommendedName>
</protein>
<evidence type="ECO:0008006" key="5">
    <source>
        <dbReference type="Google" id="ProtNLM"/>
    </source>
</evidence>
<feature type="domain" description="Nudix hydrolase" evidence="3">
    <location>
        <begin position="20"/>
        <end position="247"/>
    </location>
</feature>
<evidence type="ECO:0000256" key="1">
    <source>
        <dbReference type="ARBA" id="ARBA00022801"/>
    </source>
</evidence>
<evidence type="ECO:0000259" key="2">
    <source>
        <dbReference type="PROSITE" id="PS50158"/>
    </source>
</evidence>
<dbReference type="InterPro" id="IPR015797">
    <property type="entry name" value="NUDIX_hydrolase-like_dom_sf"/>
</dbReference>
<dbReference type="GO" id="GO:0003676">
    <property type="term" value="F:nucleic acid binding"/>
    <property type="evidence" value="ECO:0007669"/>
    <property type="project" value="InterPro"/>
</dbReference>
<proteinExistence type="predicted"/>
<dbReference type="InterPro" id="IPR001878">
    <property type="entry name" value="Znf_CCHC"/>
</dbReference>
<name>A0A6C0M1C3_9ZZZZ</name>
<dbReference type="InterPro" id="IPR020084">
    <property type="entry name" value="NUDIX_hydrolase_CS"/>
</dbReference>
<dbReference type="AlphaFoldDB" id="A0A6C0M1C3"/>